<dbReference type="Proteomes" id="UP001652642">
    <property type="component" value="Chromosome 2"/>
</dbReference>
<evidence type="ECO:0000256" key="10">
    <source>
        <dbReference type="SAM" id="SignalP"/>
    </source>
</evidence>
<evidence type="ECO:0000256" key="7">
    <source>
        <dbReference type="ARBA" id="ARBA00023180"/>
    </source>
</evidence>
<evidence type="ECO:0000256" key="6">
    <source>
        <dbReference type="ARBA" id="ARBA00023170"/>
    </source>
</evidence>
<dbReference type="GO" id="GO:0004896">
    <property type="term" value="F:cytokine receptor activity"/>
    <property type="evidence" value="ECO:0007669"/>
    <property type="project" value="TreeGrafter"/>
</dbReference>
<keyword evidence="7" id="KW-0325">Glycoprotein</keyword>
<dbReference type="CTD" id="5618"/>
<dbReference type="PROSITE" id="PS50853">
    <property type="entry name" value="FN3"/>
    <property type="match status" value="4"/>
</dbReference>
<dbReference type="SMART" id="SM00060">
    <property type="entry name" value="FN3"/>
    <property type="match status" value="4"/>
</dbReference>
<dbReference type="InterPro" id="IPR013783">
    <property type="entry name" value="Ig-like_fold"/>
</dbReference>
<feature type="domain" description="Fibronectin type-III" evidence="11">
    <location>
        <begin position="332"/>
        <end position="431"/>
    </location>
</feature>
<dbReference type="PANTHER" id="PTHR23037:SF46">
    <property type="entry name" value="INTERLEUKIN 5 RECEPTOR SUBUNIT ALPHA"/>
    <property type="match status" value="1"/>
</dbReference>
<feature type="domain" description="Fibronectin type-III" evidence="11">
    <location>
        <begin position="129"/>
        <end position="228"/>
    </location>
</feature>
<sequence>MRLQMPRATDIIISLLSLHVWFVNCHSPPGKPTISCQSSGNETFTCWWKPDPYGGQPTNYFLLYNIEGEEQTRECPDYVSAGPNSCYFDQSFTSLWKTYNITVKATNDVGVNISDLHYVDIRTLVKPDLPMDLSLEVKQLNGITYIEAKWSPPLHVVDATSWLACNYEVRMKPAGEEEWQTHFVGKQTFYKTSQLGPGTKYIFQVRCIRDHGEKSKWSPERYIQLRSGQPPGKPEILRCRSPEKETFTCWWKPGSDGGLPTNYTLLYNKEGERRYYECPDYTTAGPNSCYFDKKHTSLWITYNFTVKAINEMGSTVSDPYYVDVANIVQPDPPENLSLQFEKKVYGEYLLLNWDPPSLGDVKSGWLTLEYELHIKPEEGQEWEKIFVGQRTTYKMFSVNPGERYIAQVRCRSDHGSWSEWSPQSFIKLQKEVRLKDILVWIFVACLSFAVCLILIWTLALKRTNMVARILPPVPGPKIKGFDTQLLEAGKTEELLSALDSQGFLPTSDYDDLLVEFLEIDESEDQQLMPSCQKCHPNKKSHHETDSDSGRGSCESPSLLSEKRKDTRNLVELKMPDTKEMQMNSGIKSAQEVPETDFEGPVSWLSSGGPRASTWPGVLLLNCPTPKCSYCDNTGVRKMALSASNIKTSPPLMGREEKSLHLQLPTPTETVHKGVPTQLEDAAKFPQSVLNDQGTSWPLPPDRALPLSTKLMDYVEVHKVSPEGALAVLPKQKEKEGKTEKHLVPGDTNEYTRVSTVVANHILVLFPDPKNEALPPFQEPPKEAAQNSQPHQPEKNWSYCFTAPSSSKIQSGGLDYMDPNNFMPTLN</sequence>
<dbReference type="InterPro" id="IPR003961">
    <property type="entry name" value="FN3_dom"/>
</dbReference>
<evidence type="ECO:0000256" key="3">
    <source>
        <dbReference type="ARBA" id="ARBA00022729"/>
    </source>
</evidence>
<proteinExistence type="predicted"/>
<dbReference type="Pfam" id="PF09067">
    <property type="entry name" value="EpoR_lig-bind"/>
    <property type="match status" value="2"/>
</dbReference>
<feature type="signal peptide" evidence="10">
    <location>
        <begin position="1"/>
        <end position="25"/>
    </location>
</feature>
<evidence type="ECO:0000256" key="2">
    <source>
        <dbReference type="ARBA" id="ARBA00022692"/>
    </source>
</evidence>
<evidence type="ECO:0000313" key="15">
    <source>
        <dbReference type="RefSeq" id="XP_072848950.1"/>
    </source>
</evidence>
<feature type="region of interest" description="Disordered" evidence="8">
    <location>
        <begin position="772"/>
        <end position="799"/>
    </location>
</feature>
<dbReference type="SUPFAM" id="SSF49265">
    <property type="entry name" value="Fibronectin type III"/>
    <property type="match status" value="4"/>
</dbReference>
<organism evidence="12 13">
    <name type="scientific">Pogona vitticeps</name>
    <name type="common">central bearded dragon</name>
    <dbReference type="NCBI Taxonomy" id="103695"/>
    <lineage>
        <taxon>Eukaryota</taxon>
        <taxon>Metazoa</taxon>
        <taxon>Chordata</taxon>
        <taxon>Craniata</taxon>
        <taxon>Vertebrata</taxon>
        <taxon>Euteleostomi</taxon>
        <taxon>Lepidosauria</taxon>
        <taxon>Squamata</taxon>
        <taxon>Bifurcata</taxon>
        <taxon>Unidentata</taxon>
        <taxon>Episquamata</taxon>
        <taxon>Toxicofera</taxon>
        <taxon>Iguania</taxon>
        <taxon>Acrodonta</taxon>
        <taxon>Agamidae</taxon>
        <taxon>Amphibolurinae</taxon>
        <taxon>Pogona</taxon>
    </lineage>
</organism>
<reference evidence="12 13" key="1">
    <citation type="submission" date="2025-05" db="UniProtKB">
        <authorList>
            <consortium name="RefSeq"/>
        </authorList>
    </citation>
    <scope>NUCLEOTIDE SEQUENCE [LARGE SCALE GENOMIC DNA]</scope>
</reference>
<evidence type="ECO:0000256" key="9">
    <source>
        <dbReference type="SAM" id="Phobius"/>
    </source>
</evidence>
<feature type="domain" description="Fibronectin type-III" evidence="11">
    <location>
        <begin position="230"/>
        <end position="331"/>
    </location>
</feature>
<keyword evidence="12" id="KW-1185">Reference proteome</keyword>
<dbReference type="GO" id="GO:0046872">
    <property type="term" value="F:metal ion binding"/>
    <property type="evidence" value="ECO:0007669"/>
    <property type="project" value="UniProtKB-KW"/>
</dbReference>
<dbReference type="RefSeq" id="XP_072848950.1">
    <property type="nucleotide sequence ID" value="XM_072992849.1"/>
</dbReference>
<feature type="compositionally biased region" description="Basic and acidic residues" evidence="8">
    <location>
        <begin position="560"/>
        <end position="569"/>
    </location>
</feature>
<evidence type="ECO:0000313" key="12">
    <source>
        <dbReference type="Proteomes" id="UP001652642"/>
    </source>
</evidence>
<gene>
    <name evidence="13 14 15" type="primary">PRLR</name>
</gene>
<evidence type="ECO:0000313" key="13">
    <source>
        <dbReference type="RefSeq" id="XP_020651371.2"/>
    </source>
</evidence>
<keyword evidence="4 9" id="KW-1133">Transmembrane helix</keyword>
<dbReference type="Pfam" id="PF00041">
    <property type="entry name" value="fn3"/>
    <property type="match status" value="1"/>
</dbReference>
<dbReference type="Gene3D" id="2.60.40.10">
    <property type="entry name" value="Immunoglobulins"/>
    <property type="match status" value="4"/>
</dbReference>
<evidence type="ECO:0000259" key="11">
    <source>
        <dbReference type="PROSITE" id="PS50853"/>
    </source>
</evidence>
<dbReference type="RefSeq" id="XP_020651371.2">
    <property type="nucleotide sequence ID" value="XM_020795712.2"/>
</dbReference>
<evidence type="ECO:0000256" key="8">
    <source>
        <dbReference type="SAM" id="MobiDB-lite"/>
    </source>
</evidence>
<dbReference type="OrthoDB" id="8858139at2759"/>
<feature type="domain" description="Fibronectin type-III" evidence="11">
    <location>
        <begin position="28"/>
        <end position="128"/>
    </location>
</feature>
<name>A0A6J0TS31_9SAUR</name>
<keyword evidence="5 9" id="KW-0472">Membrane</keyword>
<keyword evidence="6 13" id="KW-0675">Receptor</keyword>
<dbReference type="RefSeq" id="XP_072848949.1">
    <property type="nucleotide sequence ID" value="XM_072992848.1"/>
</dbReference>
<protein>
    <submittedName>
        <fullName evidence="13 14">Prolactin receptor</fullName>
    </submittedName>
</protein>
<evidence type="ECO:0000313" key="14">
    <source>
        <dbReference type="RefSeq" id="XP_072848949.1"/>
    </source>
</evidence>
<evidence type="ECO:0000256" key="4">
    <source>
        <dbReference type="ARBA" id="ARBA00022989"/>
    </source>
</evidence>
<dbReference type="InterPro" id="IPR036116">
    <property type="entry name" value="FN3_sf"/>
</dbReference>
<evidence type="ECO:0000256" key="5">
    <source>
        <dbReference type="ARBA" id="ARBA00023136"/>
    </source>
</evidence>
<dbReference type="PANTHER" id="PTHR23037">
    <property type="entry name" value="CYTOKINE RECEPTOR"/>
    <property type="match status" value="1"/>
</dbReference>
<dbReference type="CDD" id="cd00063">
    <property type="entry name" value="FN3"/>
    <property type="match status" value="4"/>
</dbReference>
<dbReference type="InParanoid" id="A0A6J0TS31"/>
<dbReference type="InterPro" id="IPR015152">
    <property type="entry name" value="Growth/epo_recpt_lig-bind"/>
</dbReference>
<dbReference type="GeneID" id="110080089"/>
<feature type="chain" id="PRO_5045019168" evidence="10">
    <location>
        <begin position="26"/>
        <end position="826"/>
    </location>
</feature>
<comment type="subcellular location">
    <subcellularLocation>
        <location evidence="1">Membrane</location>
        <topology evidence="1">Single-pass type I membrane protein</topology>
    </subcellularLocation>
</comment>
<feature type="transmembrane region" description="Helical" evidence="9">
    <location>
        <begin position="437"/>
        <end position="460"/>
    </location>
</feature>
<dbReference type="FunCoup" id="A0A6J0TS31">
    <property type="interactions" value="7"/>
</dbReference>
<keyword evidence="2 9" id="KW-0812">Transmembrane</keyword>
<dbReference type="GO" id="GO:0009897">
    <property type="term" value="C:external side of plasma membrane"/>
    <property type="evidence" value="ECO:0007669"/>
    <property type="project" value="TreeGrafter"/>
</dbReference>
<feature type="region of interest" description="Disordered" evidence="8">
    <location>
        <begin position="529"/>
        <end position="569"/>
    </location>
</feature>
<keyword evidence="3 10" id="KW-0732">Signal</keyword>
<dbReference type="AlphaFoldDB" id="A0A6J0TS31"/>
<evidence type="ECO:0000256" key="1">
    <source>
        <dbReference type="ARBA" id="ARBA00004479"/>
    </source>
</evidence>
<accession>A0A6J0TS31</accession>
<dbReference type="KEGG" id="pvt:110080089"/>